<keyword evidence="2" id="KW-1185">Reference proteome</keyword>
<evidence type="ECO:0000313" key="2">
    <source>
        <dbReference type="Proteomes" id="UP000264006"/>
    </source>
</evidence>
<evidence type="ECO:0000313" key="1">
    <source>
        <dbReference type="EMBL" id="AXV09436.1"/>
    </source>
</evidence>
<dbReference type="KEGG" id="euz:DVS28_a4775"/>
<dbReference type="InterPro" id="IPR019660">
    <property type="entry name" value="Put_sensory_transdc_reg_YbjN"/>
</dbReference>
<dbReference type="SUPFAM" id="SSF69635">
    <property type="entry name" value="Type III secretory system chaperone-like"/>
    <property type="match status" value="1"/>
</dbReference>
<sequence>MTREVELREQAVEAIEKWIAEQDELEVERLDDHSWVVALAGEKKRTIGLFLSVGDRTLVAQAHFMRAPDENVAALYELLLKRHQRSYTLRFSVEESGDILLVGVVPLRAITIEEVDTLAGAVLTVADETFNAALRLGFEGYIEREQRWRERTGQGRNPIS</sequence>
<accession>A0A346Y4N9</accession>
<dbReference type="AlphaFoldDB" id="A0A346Y4N9"/>
<dbReference type="Gene3D" id="3.30.1460.10">
    <property type="match status" value="1"/>
</dbReference>
<evidence type="ECO:0008006" key="3">
    <source>
        <dbReference type="Google" id="ProtNLM"/>
    </source>
</evidence>
<dbReference type="OrthoDB" id="3212317at2"/>
<dbReference type="Pfam" id="PF10722">
    <property type="entry name" value="YbjN"/>
    <property type="match status" value="1"/>
</dbReference>
<gene>
    <name evidence="1" type="ORF">DVS28_a4775</name>
</gene>
<dbReference type="RefSeq" id="WP_114593613.1">
    <property type="nucleotide sequence ID" value="NZ_CP031165.1"/>
</dbReference>
<organism evidence="1 2">
    <name type="scientific">Euzebya pacifica</name>
    <dbReference type="NCBI Taxonomy" id="1608957"/>
    <lineage>
        <taxon>Bacteria</taxon>
        <taxon>Bacillati</taxon>
        <taxon>Actinomycetota</taxon>
        <taxon>Nitriliruptoria</taxon>
        <taxon>Euzebyales</taxon>
    </lineage>
</organism>
<proteinExistence type="predicted"/>
<dbReference type="EMBL" id="CP031165">
    <property type="protein sequence ID" value="AXV09436.1"/>
    <property type="molecule type" value="Genomic_DNA"/>
</dbReference>
<name>A0A346Y4N9_9ACTN</name>
<protein>
    <recommendedName>
        <fullName evidence="3">Sensory transduction regulator</fullName>
    </recommendedName>
</protein>
<dbReference type="Proteomes" id="UP000264006">
    <property type="component" value="Chromosome"/>
</dbReference>
<reference evidence="1 2" key="1">
    <citation type="submission" date="2018-09" db="EMBL/GenBank/DDBJ databases">
        <title>Complete genome sequence of Euzebya sp. DY32-46 isolated from seawater of Pacific Ocean.</title>
        <authorList>
            <person name="Xu L."/>
            <person name="Wu Y.-H."/>
            <person name="Xu X.-W."/>
        </authorList>
    </citation>
    <scope>NUCLEOTIDE SEQUENCE [LARGE SCALE GENOMIC DNA]</scope>
    <source>
        <strain evidence="1 2">DY32-46</strain>
    </source>
</reference>